<comment type="subcellular location">
    <subcellularLocation>
        <location evidence="1">Membrane</location>
        <topology evidence="1">Multi-pass membrane protein</topology>
    </subcellularLocation>
</comment>
<feature type="domain" description="Rhodopsin" evidence="7">
    <location>
        <begin position="47"/>
        <end position="207"/>
    </location>
</feature>
<evidence type="ECO:0000313" key="8">
    <source>
        <dbReference type="EMBL" id="KAJ5246363.1"/>
    </source>
</evidence>
<dbReference type="GO" id="GO:0016020">
    <property type="term" value="C:membrane"/>
    <property type="evidence" value="ECO:0007669"/>
    <property type="project" value="UniProtKB-SubCell"/>
</dbReference>
<feature type="transmembrane region" description="Helical" evidence="6">
    <location>
        <begin position="142"/>
        <end position="163"/>
    </location>
</feature>
<evidence type="ECO:0000256" key="2">
    <source>
        <dbReference type="ARBA" id="ARBA00022692"/>
    </source>
</evidence>
<accession>A0A9W9PGF5</accession>
<dbReference type="InterPro" id="IPR049326">
    <property type="entry name" value="Rhodopsin_dom_fungi"/>
</dbReference>
<reference evidence="8" key="2">
    <citation type="journal article" date="2023" name="IMA Fungus">
        <title>Comparative genomic study of the Penicillium genus elucidates a diverse pangenome and 15 lateral gene transfer events.</title>
        <authorList>
            <person name="Petersen C."/>
            <person name="Sorensen T."/>
            <person name="Nielsen M.R."/>
            <person name="Sondergaard T.E."/>
            <person name="Sorensen J.L."/>
            <person name="Fitzpatrick D.A."/>
            <person name="Frisvad J.C."/>
            <person name="Nielsen K.L."/>
        </authorList>
    </citation>
    <scope>NUCLEOTIDE SEQUENCE</scope>
    <source>
        <strain evidence="8">IBT 19713</strain>
    </source>
</reference>
<dbReference type="Proteomes" id="UP001150941">
    <property type="component" value="Unassembled WGS sequence"/>
</dbReference>
<dbReference type="RefSeq" id="XP_058333784.1">
    <property type="nucleotide sequence ID" value="XM_058470643.1"/>
</dbReference>
<evidence type="ECO:0000256" key="1">
    <source>
        <dbReference type="ARBA" id="ARBA00004141"/>
    </source>
</evidence>
<organism evidence="8 9">
    <name type="scientific">Penicillium chermesinum</name>
    <dbReference type="NCBI Taxonomy" id="63820"/>
    <lineage>
        <taxon>Eukaryota</taxon>
        <taxon>Fungi</taxon>
        <taxon>Dikarya</taxon>
        <taxon>Ascomycota</taxon>
        <taxon>Pezizomycotina</taxon>
        <taxon>Eurotiomycetes</taxon>
        <taxon>Eurotiomycetidae</taxon>
        <taxon>Eurotiales</taxon>
        <taxon>Aspergillaceae</taxon>
        <taxon>Penicillium</taxon>
    </lineage>
</organism>
<keyword evidence="3 6" id="KW-1133">Transmembrane helix</keyword>
<name>A0A9W9PGF5_9EURO</name>
<protein>
    <recommendedName>
        <fullName evidence="7">Rhodopsin domain-containing protein</fullName>
    </recommendedName>
</protein>
<comment type="caution">
    <text evidence="8">The sequence shown here is derived from an EMBL/GenBank/DDBJ whole genome shotgun (WGS) entry which is preliminary data.</text>
</comment>
<dbReference type="Pfam" id="PF20684">
    <property type="entry name" value="Fung_rhodopsin"/>
    <property type="match status" value="1"/>
</dbReference>
<sequence length="379" mass="41785">MATDATTPVLPPPAGQTSNFVNPEYRGQTFVVTSCVFLAVAVCSLILRVWTRVFIVRSIWIDDYLMIVALVLSCVLIGVTLDMTNWGLGEHMWDVPMDHFSPNFEQRNLAAAAIYCAATGFTKCSVLVFYTRIFPSRNFHRLVWALVTIAAGYSFASVLANVFSCNPIAMSWDSRITKGTCMNRPVFYFANAGLGIFTDFATVMAVVAPAADAAATEDRRGNYLNDGLFGRHRELYPSLLLGPVDEQRGLDMYDLSNPPQRLELTCLGIGNTTNALMWCNIELNLGITGGCVTALRPFVRRFPKNPRLLQGGPLPDRSPRNLDIRLDLFLAATNETIRSLNPKSSTHLQPAGEMITAARTTFYPRPCSGQGTSGYYPDP</sequence>
<evidence type="ECO:0000256" key="4">
    <source>
        <dbReference type="ARBA" id="ARBA00023136"/>
    </source>
</evidence>
<feature type="transmembrane region" description="Helical" evidence="6">
    <location>
        <begin position="30"/>
        <end position="51"/>
    </location>
</feature>
<proteinExistence type="inferred from homology"/>
<dbReference type="InterPro" id="IPR052337">
    <property type="entry name" value="SAT4-like"/>
</dbReference>
<dbReference type="EMBL" id="JAPQKS010000002">
    <property type="protein sequence ID" value="KAJ5246363.1"/>
    <property type="molecule type" value="Genomic_DNA"/>
</dbReference>
<dbReference type="AlphaFoldDB" id="A0A9W9PGF5"/>
<comment type="similarity">
    <text evidence="5">Belongs to the SAT4 family.</text>
</comment>
<feature type="transmembrane region" description="Helical" evidence="6">
    <location>
        <begin position="63"/>
        <end position="88"/>
    </location>
</feature>
<keyword evidence="4 6" id="KW-0472">Membrane</keyword>
<evidence type="ECO:0000259" key="7">
    <source>
        <dbReference type="Pfam" id="PF20684"/>
    </source>
</evidence>
<keyword evidence="2 6" id="KW-0812">Transmembrane</keyword>
<gene>
    <name evidence="8" type="ORF">N7468_001346</name>
</gene>
<dbReference type="PANTHER" id="PTHR33048">
    <property type="entry name" value="PTH11-LIKE INTEGRAL MEMBRANE PROTEIN (AFU_ORTHOLOGUE AFUA_5G11245)"/>
    <property type="match status" value="1"/>
</dbReference>
<evidence type="ECO:0000256" key="6">
    <source>
        <dbReference type="SAM" id="Phobius"/>
    </source>
</evidence>
<evidence type="ECO:0000256" key="5">
    <source>
        <dbReference type="ARBA" id="ARBA00038359"/>
    </source>
</evidence>
<evidence type="ECO:0000256" key="3">
    <source>
        <dbReference type="ARBA" id="ARBA00022989"/>
    </source>
</evidence>
<reference evidence="8" key="1">
    <citation type="submission" date="2022-11" db="EMBL/GenBank/DDBJ databases">
        <authorList>
            <person name="Petersen C."/>
        </authorList>
    </citation>
    <scope>NUCLEOTIDE SEQUENCE</scope>
    <source>
        <strain evidence="8">IBT 19713</strain>
    </source>
</reference>
<evidence type="ECO:0000313" key="9">
    <source>
        <dbReference type="Proteomes" id="UP001150941"/>
    </source>
</evidence>
<keyword evidence="9" id="KW-1185">Reference proteome</keyword>
<dbReference type="GeneID" id="83197946"/>
<dbReference type="PANTHER" id="PTHR33048:SF47">
    <property type="entry name" value="INTEGRAL MEMBRANE PROTEIN-RELATED"/>
    <property type="match status" value="1"/>
</dbReference>
<feature type="transmembrane region" description="Helical" evidence="6">
    <location>
        <begin position="108"/>
        <end position="130"/>
    </location>
</feature>
<dbReference type="OrthoDB" id="444631at2759"/>